<gene>
    <name evidence="2" type="ORF">BE221DRAFT_205406</name>
</gene>
<feature type="compositionally biased region" description="Acidic residues" evidence="1">
    <location>
        <begin position="122"/>
        <end position="141"/>
    </location>
</feature>
<protein>
    <submittedName>
        <fullName evidence="2">Uncharacterized protein</fullName>
    </submittedName>
</protein>
<proteinExistence type="predicted"/>
<evidence type="ECO:0000313" key="2">
    <source>
        <dbReference type="EMBL" id="OUS46693.1"/>
    </source>
</evidence>
<evidence type="ECO:0000256" key="1">
    <source>
        <dbReference type="SAM" id="MobiDB-lite"/>
    </source>
</evidence>
<name>A0A1Y5IF49_OSTTA</name>
<dbReference type="AlphaFoldDB" id="A0A1Y5IF49"/>
<dbReference type="Proteomes" id="UP000195557">
    <property type="component" value="Unassembled WGS sequence"/>
</dbReference>
<feature type="compositionally biased region" description="Polar residues" evidence="1">
    <location>
        <begin position="164"/>
        <end position="180"/>
    </location>
</feature>
<sequence>METRPVSARVRPRRGATLRALVDTTIYPGFARAPLAIFREDGAIHARGEYSGPPLRAFNDRYGPGRVPKFELIIGDDAALEDILAVEAKLPRHVLNAPIVPRRRQSRARLSLSKRTRVNETSNDDDVNNNYSDDEDDDSDFAEERRTKHVTTSRASKVPRTKLSGLSLQSRNRPTSTANETSKKATSIVKEIKGRFDEAVAFSALDKVETARLDRPVTGTQDFTLPVYTEMEALHNSDETDESYERKRSEVLARIDTSRDTVSTRKF</sequence>
<reference evidence="2" key="1">
    <citation type="submission" date="2017-04" db="EMBL/GenBank/DDBJ databases">
        <title>Population genomics of picophytoplankton unveils novel chromosome hypervariability.</title>
        <authorList>
            <consortium name="DOE Joint Genome Institute"/>
            <person name="Blanc-Mathieu R."/>
            <person name="Krasovec M."/>
            <person name="Hebrard M."/>
            <person name="Yau S."/>
            <person name="Desgranges E."/>
            <person name="Martin J."/>
            <person name="Schackwitz W."/>
            <person name="Kuo A."/>
            <person name="Salin G."/>
            <person name="Donnadieu C."/>
            <person name="Desdevises Y."/>
            <person name="Sanchez-Ferandin S."/>
            <person name="Moreau H."/>
            <person name="Rivals E."/>
            <person name="Grigoriev I.V."/>
            <person name="Grimsley N."/>
            <person name="Eyre-Walker A."/>
            <person name="Piganeau G."/>
        </authorList>
    </citation>
    <scope>NUCLEOTIDE SEQUENCE [LARGE SCALE GENOMIC DNA]</scope>
    <source>
        <strain evidence="2">RCC 1115</strain>
    </source>
</reference>
<dbReference type="EMBL" id="KZ155782">
    <property type="protein sequence ID" value="OUS46693.1"/>
    <property type="molecule type" value="Genomic_DNA"/>
</dbReference>
<organism evidence="2">
    <name type="scientific">Ostreococcus tauri</name>
    <name type="common">Marine green alga</name>
    <dbReference type="NCBI Taxonomy" id="70448"/>
    <lineage>
        <taxon>Eukaryota</taxon>
        <taxon>Viridiplantae</taxon>
        <taxon>Chlorophyta</taxon>
        <taxon>Mamiellophyceae</taxon>
        <taxon>Mamiellales</taxon>
        <taxon>Bathycoccaceae</taxon>
        <taxon>Ostreococcus</taxon>
    </lineage>
</organism>
<feature type="compositionally biased region" description="Basic residues" evidence="1">
    <location>
        <begin position="106"/>
        <end position="116"/>
    </location>
</feature>
<feature type="region of interest" description="Disordered" evidence="1">
    <location>
        <begin position="106"/>
        <end position="183"/>
    </location>
</feature>
<accession>A0A1Y5IF49</accession>